<evidence type="ECO:0000256" key="4">
    <source>
        <dbReference type="ARBA" id="ARBA00023163"/>
    </source>
</evidence>
<protein>
    <submittedName>
        <fullName evidence="8">BTAD domain-containing putative transcriptional regulator</fullName>
    </submittedName>
</protein>
<dbReference type="InterPro" id="IPR011990">
    <property type="entry name" value="TPR-like_helical_dom_sf"/>
</dbReference>
<dbReference type="InterPro" id="IPR003593">
    <property type="entry name" value="AAA+_ATPase"/>
</dbReference>
<dbReference type="Gene3D" id="3.40.50.300">
    <property type="entry name" value="P-loop containing nucleotide triphosphate hydrolases"/>
    <property type="match status" value="1"/>
</dbReference>
<evidence type="ECO:0000313" key="9">
    <source>
        <dbReference type="Proteomes" id="UP001612741"/>
    </source>
</evidence>
<proteinExistence type="inferred from homology"/>
<dbReference type="PRINTS" id="PR00364">
    <property type="entry name" value="DISEASERSIST"/>
</dbReference>
<dbReference type="InterPro" id="IPR027417">
    <property type="entry name" value="P-loop_NTPase"/>
</dbReference>
<feature type="domain" description="OmpR/PhoB-type" evidence="7">
    <location>
        <begin position="1"/>
        <end position="97"/>
    </location>
</feature>
<feature type="compositionally biased region" description="Pro residues" evidence="6">
    <location>
        <begin position="275"/>
        <end position="288"/>
    </location>
</feature>
<evidence type="ECO:0000256" key="5">
    <source>
        <dbReference type="PROSITE-ProRule" id="PRU01091"/>
    </source>
</evidence>
<keyword evidence="3 5" id="KW-0238">DNA-binding</keyword>
<feature type="compositionally biased region" description="Low complexity" evidence="6">
    <location>
        <begin position="250"/>
        <end position="274"/>
    </location>
</feature>
<sequence length="1045" mass="111039">MRIHLLGPVGGVTAAGTFDAGPPRQQAVLAMLAMSAPHVVTMTALVDGLWGDGAPRSAGQSIYTYVAGLRRVLEPVSVPRRQPTVLVGGAGGYRLEVEPAQVDVYAFALHAERARSLRERGDHAAALTPLDQALELVRATPLSGVPGPFAEAERGRLREMWLDIREHRADVLVRLGRVEEATAALRRLLAHHRLRERARELLMLALHRAGRQAEALEVFAEGRRVLAEELGVDPGPGLRRAHALILRADAAESPARAPAEPTAWTSAEAPARTPAEPPSRSPVEPPARSPVESPARSPAEPPAGTAAEPPARTPAEPPAGARTRTAAEVSAEVPARTAAGTPAAALTRTAAEALARTPADVPARTPAEVPRQLPRALLGFVGRVEEQARLTALLAGPAHPMVAISGPPGVGKSALALRVAHAVEEHYPDGQLFVRLHGRTPGVTPLTPLEILGRFLRALGVPGNAVPLDVDEAAATWRSKAAGRRLLVLLDDAAGLEHVRPLLTGPLGVAVIVTSRESLAAGDDCVQIRLGALPAADALSMLSALAGDSRVRADREAAERLSALCDGLPLALRIVGARLADHPDWTLAGLAGRLGDEQRLHELQIGDLAVRAVLASSWTALRDSPNARDRTAARLLALLGALHVPEVTVQLAAVLLGEDVAESEAAAALARLADANLVEDGYVGRYQVHDLIRLYAAELRPEGACAAVVRALEFSVATTRLASTLMDPHRVLAAAPPLTAVPAALETRDQAVAWFLAEEANLVSAAKEAMSRPEEEIARLGVAITFSLLWFHFAHFRPIAMLECNELALAVARRLDDPAMEFHACIHLSGAAQSTNMMAQAISHMEKALELARQLGDGFGEQRALGNLANLHVISERYEIALSYADAQLMVARDLGADVGVRYALLIRGHALTETGRPEEARQSLTEVLAASRKVGDAYYTANAQMFLAEVHLAGLQAARAVARFRRAVALFAVTGYPTGEVRCQVGLSRAFRALGRFDEAAEHSRQALALAAQLDNSRWTSRAHAERDALARDRADAQGARSAR</sequence>
<evidence type="ECO:0000259" key="7">
    <source>
        <dbReference type="PROSITE" id="PS51755"/>
    </source>
</evidence>
<dbReference type="Pfam" id="PF13401">
    <property type="entry name" value="AAA_22"/>
    <property type="match status" value="1"/>
</dbReference>
<dbReference type="InterPro" id="IPR036388">
    <property type="entry name" value="WH-like_DNA-bd_sf"/>
</dbReference>
<evidence type="ECO:0000313" key="8">
    <source>
        <dbReference type="EMBL" id="MFI6497023.1"/>
    </source>
</evidence>
<dbReference type="SUPFAM" id="SSF46894">
    <property type="entry name" value="C-terminal effector domain of the bipartite response regulators"/>
    <property type="match status" value="1"/>
</dbReference>
<dbReference type="SUPFAM" id="SSF52540">
    <property type="entry name" value="P-loop containing nucleoside triphosphate hydrolases"/>
    <property type="match status" value="1"/>
</dbReference>
<dbReference type="RefSeq" id="WP_397079590.1">
    <property type="nucleotide sequence ID" value="NZ_JBITGY010000002.1"/>
</dbReference>
<feature type="compositionally biased region" description="Low complexity" evidence="6">
    <location>
        <begin position="289"/>
        <end position="310"/>
    </location>
</feature>
<dbReference type="SMART" id="SM00028">
    <property type="entry name" value="TPR"/>
    <property type="match status" value="5"/>
</dbReference>
<dbReference type="PANTHER" id="PTHR35807:SF1">
    <property type="entry name" value="TRANSCRIPTIONAL REGULATOR REDD"/>
    <property type="match status" value="1"/>
</dbReference>
<evidence type="ECO:0000256" key="3">
    <source>
        <dbReference type="ARBA" id="ARBA00023125"/>
    </source>
</evidence>
<dbReference type="Proteomes" id="UP001612741">
    <property type="component" value="Unassembled WGS sequence"/>
</dbReference>
<dbReference type="SMART" id="SM00862">
    <property type="entry name" value="Trans_reg_C"/>
    <property type="match status" value="1"/>
</dbReference>
<dbReference type="SMART" id="SM01043">
    <property type="entry name" value="BTAD"/>
    <property type="match status" value="1"/>
</dbReference>
<organism evidence="8 9">
    <name type="scientific">Nonomuraea typhae</name>
    <dbReference type="NCBI Taxonomy" id="2603600"/>
    <lineage>
        <taxon>Bacteria</taxon>
        <taxon>Bacillati</taxon>
        <taxon>Actinomycetota</taxon>
        <taxon>Actinomycetes</taxon>
        <taxon>Streptosporangiales</taxon>
        <taxon>Streptosporangiaceae</taxon>
        <taxon>Nonomuraea</taxon>
    </lineage>
</organism>
<reference evidence="8 9" key="1">
    <citation type="submission" date="2024-10" db="EMBL/GenBank/DDBJ databases">
        <title>The Natural Products Discovery Center: Release of the First 8490 Sequenced Strains for Exploring Actinobacteria Biosynthetic Diversity.</title>
        <authorList>
            <person name="Kalkreuter E."/>
            <person name="Kautsar S.A."/>
            <person name="Yang D."/>
            <person name="Bader C.D."/>
            <person name="Teijaro C.N."/>
            <person name="Fluegel L."/>
            <person name="Davis C.M."/>
            <person name="Simpson J.R."/>
            <person name="Lauterbach L."/>
            <person name="Steele A.D."/>
            <person name="Gui C."/>
            <person name="Meng S."/>
            <person name="Li G."/>
            <person name="Viehrig K."/>
            <person name="Ye F."/>
            <person name="Su P."/>
            <person name="Kiefer A.F."/>
            <person name="Nichols A."/>
            <person name="Cepeda A.J."/>
            <person name="Yan W."/>
            <person name="Fan B."/>
            <person name="Jiang Y."/>
            <person name="Adhikari A."/>
            <person name="Zheng C.-J."/>
            <person name="Schuster L."/>
            <person name="Cowan T.M."/>
            <person name="Smanski M.J."/>
            <person name="Chevrette M.G."/>
            <person name="De Carvalho L.P.S."/>
            <person name="Shen B."/>
        </authorList>
    </citation>
    <scope>NUCLEOTIDE SEQUENCE [LARGE SCALE GENOMIC DNA]</scope>
    <source>
        <strain evidence="8 9">NPDC050545</strain>
    </source>
</reference>
<feature type="DNA-binding region" description="OmpR/PhoB-type" evidence="5">
    <location>
        <begin position="1"/>
        <end position="97"/>
    </location>
</feature>
<feature type="compositionally biased region" description="Low complexity" evidence="6">
    <location>
        <begin position="318"/>
        <end position="344"/>
    </location>
</feature>
<keyword evidence="4" id="KW-0804">Transcription</keyword>
<dbReference type="PANTHER" id="PTHR35807">
    <property type="entry name" value="TRANSCRIPTIONAL REGULATOR REDD-RELATED"/>
    <property type="match status" value="1"/>
</dbReference>
<dbReference type="CDD" id="cd15831">
    <property type="entry name" value="BTAD"/>
    <property type="match status" value="1"/>
</dbReference>
<dbReference type="InterPro" id="IPR049945">
    <property type="entry name" value="AAA_22"/>
</dbReference>
<dbReference type="InterPro" id="IPR001867">
    <property type="entry name" value="OmpR/PhoB-type_DNA-bd"/>
</dbReference>
<dbReference type="SUPFAM" id="SSF48452">
    <property type="entry name" value="TPR-like"/>
    <property type="match status" value="3"/>
</dbReference>
<dbReference type="PROSITE" id="PS51755">
    <property type="entry name" value="OMPR_PHOB"/>
    <property type="match status" value="1"/>
</dbReference>
<dbReference type="Gene3D" id="1.10.10.10">
    <property type="entry name" value="Winged helix-like DNA-binding domain superfamily/Winged helix DNA-binding domain"/>
    <property type="match status" value="1"/>
</dbReference>
<evidence type="ECO:0000256" key="1">
    <source>
        <dbReference type="ARBA" id="ARBA00005820"/>
    </source>
</evidence>
<feature type="region of interest" description="Disordered" evidence="6">
    <location>
        <begin position="250"/>
        <end position="344"/>
    </location>
</feature>
<comment type="caution">
    <text evidence="8">The sequence shown here is derived from an EMBL/GenBank/DDBJ whole genome shotgun (WGS) entry which is preliminary data.</text>
</comment>
<dbReference type="InterPro" id="IPR019734">
    <property type="entry name" value="TPR_rpt"/>
</dbReference>
<dbReference type="Gene3D" id="1.25.40.10">
    <property type="entry name" value="Tetratricopeptide repeat domain"/>
    <property type="match status" value="2"/>
</dbReference>
<dbReference type="InterPro" id="IPR016032">
    <property type="entry name" value="Sig_transdc_resp-reg_C-effctor"/>
</dbReference>
<accession>A0ABW7YMH7</accession>
<keyword evidence="2" id="KW-0805">Transcription regulation</keyword>
<dbReference type="Pfam" id="PF03704">
    <property type="entry name" value="BTAD"/>
    <property type="match status" value="1"/>
</dbReference>
<dbReference type="InterPro" id="IPR005158">
    <property type="entry name" value="BTAD"/>
</dbReference>
<comment type="similarity">
    <text evidence="1">Belongs to the AfsR/DnrI/RedD regulatory family.</text>
</comment>
<name>A0ABW7YMH7_9ACTN</name>
<keyword evidence="9" id="KW-1185">Reference proteome</keyword>
<evidence type="ECO:0000256" key="6">
    <source>
        <dbReference type="SAM" id="MobiDB-lite"/>
    </source>
</evidence>
<dbReference type="InterPro" id="IPR051677">
    <property type="entry name" value="AfsR-DnrI-RedD_regulator"/>
</dbReference>
<dbReference type="SMART" id="SM00382">
    <property type="entry name" value="AAA"/>
    <property type="match status" value="1"/>
</dbReference>
<gene>
    <name evidence="8" type="ORF">ACIBG2_06555</name>
</gene>
<dbReference type="EMBL" id="JBITGY010000002">
    <property type="protein sequence ID" value="MFI6497023.1"/>
    <property type="molecule type" value="Genomic_DNA"/>
</dbReference>
<evidence type="ECO:0000256" key="2">
    <source>
        <dbReference type="ARBA" id="ARBA00023015"/>
    </source>
</evidence>